<feature type="compositionally biased region" description="Low complexity" evidence="1">
    <location>
        <begin position="64"/>
        <end position="74"/>
    </location>
</feature>
<reference evidence="2" key="2">
    <citation type="journal article" date="2015" name="Data Brief">
        <title>Shoot transcriptome of the giant reed, Arundo donax.</title>
        <authorList>
            <person name="Barrero R.A."/>
            <person name="Guerrero F.D."/>
            <person name="Moolhuijzen P."/>
            <person name="Goolsby J.A."/>
            <person name="Tidwell J."/>
            <person name="Bellgard S.E."/>
            <person name="Bellgard M.I."/>
        </authorList>
    </citation>
    <scope>NUCLEOTIDE SEQUENCE</scope>
    <source>
        <tissue evidence="2">Shoot tissue taken approximately 20 cm above the soil surface</tissue>
    </source>
</reference>
<sequence>MLGFLAGSGAVPPAPTDHAVGVDRAILSPISCRSQPRTSLRCLSNARSRSPLHILHAALALHRITTPSPAQLRQPPRRRPCRRPLPRRRPCSPTREGQSPLQHQGRASMFRELNVQGEPFLPIHPISSSSS</sequence>
<proteinExistence type="predicted"/>
<protein>
    <submittedName>
        <fullName evidence="2">Uncharacterized protein</fullName>
    </submittedName>
</protein>
<accession>A0A0A9D8T5</accession>
<reference evidence="2" key="1">
    <citation type="submission" date="2014-09" db="EMBL/GenBank/DDBJ databases">
        <authorList>
            <person name="Magalhaes I.L.F."/>
            <person name="Oliveira U."/>
            <person name="Santos F.R."/>
            <person name="Vidigal T.H.D.A."/>
            <person name="Brescovit A.D."/>
            <person name="Santos A.J."/>
        </authorList>
    </citation>
    <scope>NUCLEOTIDE SEQUENCE</scope>
    <source>
        <tissue evidence="2">Shoot tissue taken approximately 20 cm above the soil surface</tissue>
    </source>
</reference>
<evidence type="ECO:0000313" key="2">
    <source>
        <dbReference type="EMBL" id="JAD85014.1"/>
    </source>
</evidence>
<evidence type="ECO:0000256" key="1">
    <source>
        <dbReference type="SAM" id="MobiDB-lite"/>
    </source>
</evidence>
<organism evidence="2">
    <name type="scientific">Arundo donax</name>
    <name type="common">Giant reed</name>
    <name type="synonym">Donax arundinaceus</name>
    <dbReference type="NCBI Taxonomy" id="35708"/>
    <lineage>
        <taxon>Eukaryota</taxon>
        <taxon>Viridiplantae</taxon>
        <taxon>Streptophyta</taxon>
        <taxon>Embryophyta</taxon>
        <taxon>Tracheophyta</taxon>
        <taxon>Spermatophyta</taxon>
        <taxon>Magnoliopsida</taxon>
        <taxon>Liliopsida</taxon>
        <taxon>Poales</taxon>
        <taxon>Poaceae</taxon>
        <taxon>PACMAD clade</taxon>
        <taxon>Arundinoideae</taxon>
        <taxon>Arundineae</taxon>
        <taxon>Arundo</taxon>
    </lineage>
</organism>
<feature type="region of interest" description="Disordered" evidence="1">
    <location>
        <begin position="64"/>
        <end position="111"/>
    </location>
</feature>
<name>A0A0A9D8T5_ARUDO</name>
<dbReference type="EMBL" id="GBRH01212881">
    <property type="protein sequence ID" value="JAD85014.1"/>
    <property type="molecule type" value="Transcribed_RNA"/>
</dbReference>
<feature type="compositionally biased region" description="Basic residues" evidence="1">
    <location>
        <begin position="75"/>
        <end position="90"/>
    </location>
</feature>
<dbReference type="AlphaFoldDB" id="A0A0A9D8T5"/>